<dbReference type="EMBL" id="AP022870">
    <property type="protein sequence ID" value="BCB76679.1"/>
    <property type="molecule type" value="Genomic_DNA"/>
</dbReference>
<evidence type="ECO:0000313" key="3">
    <source>
        <dbReference type="Proteomes" id="UP000502508"/>
    </source>
</evidence>
<dbReference type="GO" id="GO:0008410">
    <property type="term" value="F:CoA-transferase activity"/>
    <property type="evidence" value="ECO:0007669"/>
    <property type="project" value="InterPro"/>
</dbReference>
<name>A0A6F8XSA9_9ACTN</name>
<organism evidence="2 3">
    <name type="scientific">Phytohabitans flavus</name>
    <dbReference type="NCBI Taxonomy" id="1076124"/>
    <lineage>
        <taxon>Bacteria</taxon>
        <taxon>Bacillati</taxon>
        <taxon>Actinomycetota</taxon>
        <taxon>Actinomycetes</taxon>
        <taxon>Micromonosporales</taxon>
        <taxon>Micromonosporaceae</taxon>
    </lineage>
</organism>
<proteinExistence type="inferred from homology"/>
<dbReference type="Proteomes" id="UP000502508">
    <property type="component" value="Chromosome"/>
</dbReference>
<comment type="similarity">
    <text evidence="1">Belongs to the 3-oxoacid CoA-transferase subunit B family.</text>
</comment>
<dbReference type="InterPro" id="IPR004165">
    <property type="entry name" value="CoA_trans_fam_I"/>
</dbReference>
<dbReference type="KEGG" id="pfla:Pflav_030890"/>
<dbReference type="SUPFAM" id="SSF100950">
    <property type="entry name" value="NagB/RpiA/CoA transferase-like"/>
    <property type="match status" value="1"/>
</dbReference>
<dbReference type="Pfam" id="PF01144">
    <property type="entry name" value="CoA_trans"/>
    <property type="match status" value="1"/>
</dbReference>
<dbReference type="PANTHER" id="PTHR43293:SF3">
    <property type="entry name" value="CHOLESTEROL RING-CLEAVING HYDROLASE IPDB SUBUNIT"/>
    <property type="match status" value="1"/>
</dbReference>
<keyword evidence="2" id="KW-0808">Transferase</keyword>
<reference evidence="2 3" key="2">
    <citation type="submission" date="2020-03" db="EMBL/GenBank/DDBJ databases">
        <authorList>
            <person name="Ichikawa N."/>
            <person name="Kimura A."/>
            <person name="Kitahashi Y."/>
            <person name="Uohara A."/>
        </authorList>
    </citation>
    <scope>NUCLEOTIDE SEQUENCE [LARGE SCALE GENOMIC DNA]</scope>
    <source>
        <strain evidence="2 3">NBRC 107702</strain>
    </source>
</reference>
<dbReference type="AlphaFoldDB" id="A0A6F8XSA9"/>
<reference evidence="2 3" key="1">
    <citation type="submission" date="2020-03" db="EMBL/GenBank/DDBJ databases">
        <title>Whole genome shotgun sequence of Phytohabitans flavus NBRC 107702.</title>
        <authorList>
            <person name="Komaki H."/>
            <person name="Tamura T."/>
        </authorList>
    </citation>
    <scope>NUCLEOTIDE SEQUENCE [LARGE SCALE GENOMIC DNA]</scope>
    <source>
        <strain evidence="2 3">NBRC 107702</strain>
    </source>
</reference>
<dbReference type="SMART" id="SM00882">
    <property type="entry name" value="CoA_trans"/>
    <property type="match status" value="1"/>
</dbReference>
<evidence type="ECO:0000256" key="1">
    <source>
        <dbReference type="ARBA" id="ARBA00007047"/>
    </source>
</evidence>
<dbReference type="InterPro" id="IPR037171">
    <property type="entry name" value="NagB/RpiA_transferase-like"/>
</dbReference>
<dbReference type="PANTHER" id="PTHR43293">
    <property type="entry name" value="ACETATE COA-TRANSFERASE YDIF"/>
    <property type="match status" value="1"/>
</dbReference>
<sequence length="291" mass="31150">MTKVTTPDEAVADIPDGATIALGGVHSHNGPLALVHALIRKGVRGLTLIPTPSAGLPVDLLIAAGCVAKLHVSYVGLEFLGLAPNFRRAAEAGTIEIVEGDEAWIVFGMRAGAARLPFMALPPLYEGTDLPKVNPLIRTTTDPYTGATVTTIPPLRADVCLLHAQVADEKGNAQILGQRRFEDVMAKASDRVVVSAEEILDPAAPRPDPRHVTVPAPLVDAVAHAPYGAHPTSSPGHHRYDREQLVEYRDLAVAGRTGDYIDRYITGVKDHTGYLERVGLGRLLALRQTMR</sequence>
<accession>A0A6F8XSA9</accession>
<keyword evidence="3" id="KW-1185">Reference proteome</keyword>
<protein>
    <submittedName>
        <fullName evidence="2">CoA transferase subunit A</fullName>
    </submittedName>
</protein>
<gene>
    <name evidence="2" type="ORF">Pflav_030890</name>
</gene>
<dbReference type="RefSeq" id="WP_173036676.1">
    <property type="nucleotide sequence ID" value="NZ_AP022870.1"/>
</dbReference>
<evidence type="ECO:0000313" key="2">
    <source>
        <dbReference type="EMBL" id="BCB76679.1"/>
    </source>
</evidence>
<dbReference type="Gene3D" id="3.40.1080.10">
    <property type="entry name" value="Glutaconate Coenzyme A-transferase"/>
    <property type="match status" value="1"/>
</dbReference>